<proteinExistence type="predicted"/>
<dbReference type="AlphaFoldDB" id="A6HWI5"/>
<feature type="transmembrane region" description="Helical" evidence="1">
    <location>
        <begin position="39"/>
        <end position="58"/>
    </location>
</feature>
<evidence type="ECO:0000313" key="3">
    <source>
        <dbReference type="Proteomes" id="UP000234681"/>
    </source>
</evidence>
<reference evidence="3" key="1">
    <citation type="submission" date="2005-09" db="EMBL/GenBank/DDBJ databases">
        <authorList>
            <person name="Mural R.J."/>
            <person name="Li P.W."/>
            <person name="Adams M.D."/>
            <person name="Amanatides P.G."/>
            <person name="Baden-Tillson H."/>
            <person name="Barnstead M."/>
            <person name="Chin S.H."/>
            <person name="Dew I."/>
            <person name="Evans C.A."/>
            <person name="Ferriera S."/>
            <person name="Flanigan M."/>
            <person name="Fosler C."/>
            <person name="Glodek A."/>
            <person name="Gu Z."/>
            <person name="Holt R.A."/>
            <person name="Jennings D."/>
            <person name="Kraft C.L."/>
            <person name="Lu F."/>
            <person name="Nguyen T."/>
            <person name="Nusskern D.R."/>
            <person name="Pfannkoch C.M."/>
            <person name="Sitter C."/>
            <person name="Sutton G.G."/>
            <person name="Venter J.C."/>
            <person name="Wang Z."/>
            <person name="Woodage T."/>
            <person name="Zheng X.H."/>
            <person name="Zhong F."/>
        </authorList>
    </citation>
    <scope>NUCLEOTIDE SEQUENCE [LARGE SCALE GENOMIC DNA]</scope>
    <source>
        <strain>BN</strain>
        <strain evidence="3">Sprague-Dawley</strain>
    </source>
</reference>
<sequence length="59" mass="6722">MQCLYNVSERVKKELGKSSDSLCVMVKNLRKPRFSFPTSFLPLPTVLLACLFVCFCFVS</sequence>
<name>A6HWI5_RAT</name>
<keyword evidence="1" id="KW-1133">Transmembrane helix</keyword>
<gene>
    <name evidence="2" type="ORF">rCG_28525</name>
</gene>
<accession>A6HWI5</accession>
<keyword evidence="1" id="KW-0472">Membrane</keyword>
<evidence type="ECO:0000313" key="2">
    <source>
        <dbReference type="EMBL" id="EDL82471.1"/>
    </source>
</evidence>
<organism evidence="2 3">
    <name type="scientific">Rattus norvegicus</name>
    <name type="common">Rat</name>
    <dbReference type="NCBI Taxonomy" id="10116"/>
    <lineage>
        <taxon>Eukaryota</taxon>
        <taxon>Metazoa</taxon>
        <taxon>Chordata</taxon>
        <taxon>Craniata</taxon>
        <taxon>Vertebrata</taxon>
        <taxon>Euteleostomi</taxon>
        <taxon>Mammalia</taxon>
        <taxon>Eutheria</taxon>
        <taxon>Euarchontoglires</taxon>
        <taxon>Glires</taxon>
        <taxon>Rodentia</taxon>
        <taxon>Myomorpha</taxon>
        <taxon>Muroidea</taxon>
        <taxon>Muridae</taxon>
        <taxon>Murinae</taxon>
        <taxon>Rattus</taxon>
    </lineage>
</organism>
<evidence type="ECO:0000256" key="1">
    <source>
        <dbReference type="SAM" id="Phobius"/>
    </source>
</evidence>
<keyword evidence="1" id="KW-0812">Transmembrane</keyword>
<protein>
    <submittedName>
        <fullName evidence="2">RCG28525</fullName>
    </submittedName>
</protein>
<dbReference type="Proteomes" id="UP000234681">
    <property type="component" value="Chromosome 2"/>
</dbReference>
<dbReference type="EMBL" id="CH473952">
    <property type="protein sequence ID" value="EDL82471.1"/>
    <property type="molecule type" value="Genomic_DNA"/>
</dbReference>